<sequence length="296" mass="30806">MTTTAPPTGTSARSAADQADRTGAGRILRPARRPPQRWEPAAIPAQILALLGRSLRGVVLEPRTLIVTLLGPILLVSVLSQLLGSLATTVAFPAGVGYVDFVVPAIMITTALQSALGLTISLLQDMRNGLINRLRTMPIWPGSILVAHSLAGLVRMLLQLAVLCVFAVLVLGFDPPGGVLGTVAAALVAAAVSTGLGWMFFALACQLRHTELVQAISGTLTFPLIMASNAFVPESGLPGWLRQVAEVNPVSHSISAARQLILGHAATNQVLAALAGVTVITLISATIAIHGLNRRS</sequence>
<dbReference type="InterPro" id="IPR013525">
    <property type="entry name" value="ABC2_TM"/>
</dbReference>
<evidence type="ECO:0000313" key="9">
    <source>
        <dbReference type="EMBL" id="MFC0626473.1"/>
    </source>
</evidence>
<feature type="transmembrane region" description="Helical" evidence="6">
    <location>
        <begin position="101"/>
        <end position="123"/>
    </location>
</feature>
<proteinExistence type="inferred from homology"/>
<comment type="caution">
    <text evidence="9">The sequence shown here is derived from an EMBL/GenBank/DDBJ whole genome shotgun (WGS) entry which is preliminary data.</text>
</comment>
<keyword evidence="2 6" id="KW-0812">Transmembrane</keyword>
<dbReference type="InterPro" id="IPR051784">
    <property type="entry name" value="Nod_factor_ABC_transporter"/>
</dbReference>
<dbReference type="InterPro" id="IPR000412">
    <property type="entry name" value="ABC_2_transport"/>
</dbReference>
<protein>
    <recommendedName>
        <fullName evidence="6">Transport permease protein</fullName>
    </recommendedName>
</protein>
<dbReference type="EMBL" id="JBHLTC010000026">
    <property type="protein sequence ID" value="MFC0626473.1"/>
    <property type="molecule type" value="Genomic_DNA"/>
</dbReference>
<evidence type="ECO:0000256" key="7">
    <source>
        <dbReference type="SAM" id="MobiDB-lite"/>
    </source>
</evidence>
<feature type="transmembrane region" description="Helical" evidence="6">
    <location>
        <begin position="144"/>
        <end position="173"/>
    </location>
</feature>
<evidence type="ECO:0000256" key="1">
    <source>
        <dbReference type="ARBA" id="ARBA00004141"/>
    </source>
</evidence>
<organism evidence="9 10">
    <name type="scientific">Kribbella deserti</name>
    <dbReference type="NCBI Taxonomy" id="1926257"/>
    <lineage>
        <taxon>Bacteria</taxon>
        <taxon>Bacillati</taxon>
        <taxon>Actinomycetota</taxon>
        <taxon>Actinomycetes</taxon>
        <taxon>Propionibacteriales</taxon>
        <taxon>Kribbellaceae</taxon>
        <taxon>Kribbella</taxon>
    </lineage>
</organism>
<accession>A0ABV6QPA3</accession>
<feature type="transmembrane region" description="Helical" evidence="6">
    <location>
        <begin position="179"/>
        <end position="205"/>
    </location>
</feature>
<keyword evidence="6" id="KW-1003">Cell membrane</keyword>
<evidence type="ECO:0000256" key="6">
    <source>
        <dbReference type="RuleBase" id="RU361157"/>
    </source>
</evidence>
<evidence type="ECO:0000313" key="10">
    <source>
        <dbReference type="Proteomes" id="UP001589890"/>
    </source>
</evidence>
<keyword evidence="6" id="KW-0813">Transport</keyword>
<dbReference type="InterPro" id="IPR047817">
    <property type="entry name" value="ABC2_TM_bact-type"/>
</dbReference>
<dbReference type="PANTHER" id="PTHR43229">
    <property type="entry name" value="NODULATION PROTEIN J"/>
    <property type="match status" value="1"/>
</dbReference>
<dbReference type="Proteomes" id="UP001589890">
    <property type="component" value="Unassembled WGS sequence"/>
</dbReference>
<dbReference type="Pfam" id="PF01061">
    <property type="entry name" value="ABC2_membrane"/>
    <property type="match status" value="1"/>
</dbReference>
<dbReference type="RefSeq" id="WP_380050050.1">
    <property type="nucleotide sequence ID" value="NZ_JBHLTC010000026.1"/>
</dbReference>
<feature type="transmembrane region" description="Helical" evidence="6">
    <location>
        <begin position="270"/>
        <end position="292"/>
    </location>
</feature>
<keyword evidence="5" id="KW-0046">Antibiotic resistance</keyword>
<dbReference type="PANTHER" id="PTHR43229:SF2">
    <property type="entry name" value="NODULATION PROTEIN J"/>
    <property type="match status" value="1"/>
</dbReference>
<feature type="domain" description="ABC transmembrane type-2" evidence="8">
    <location>
        <begin position="63"/>
        <end position="295"/>
    </location>
</feature>
<feature type="transmembrane region" description="Helical" evidence="6">
    <location>
        <begin position="65"/>
        <end position="95"/>
    </location>
</feature>
<keyword evidence="4 6" id="KW-0472">Membrane</keyword>
<evidence type="ECO:0000259" key="8">
    <source>
        <dbReference type="PROSITE" id="PS51012"/>
    </source>
</evidence>
<evidence type="ECO:0000256" key="5">
    <source>
        <dbReference type="ARBA" id="ARBA00023251"/>
    </source>
</evidence>
<evidence type="ECO:0000256" key="4">
    <source>
        <dbReference type="ARBA" id="ARBA00023136"/>
    </source>
</evidence>
<feature type="transmembrane region" description="Helical" evidence="6">
    <location>
        <begin position="212"/>
        <end position="232"/>
    </location>
</feature>
<evidence type="ECO:0000256" key="2">
    <source>
        <dbReference type="ARBA" id="ARBA00022692"/>
    </source>
</evidence>
<keyword evidence="3 6" id="KW-1133">Transmembrane helix</keyword>
<dbReference type="PIRSF" id="PIRSF006648">
    <property type="entry name" value="DrrB"/>
    <property type="match status" value="1"/>
</dbReference>
<feature type="compositionally biased region" description="Polar residues" evidence="7">
    <location>
        <begin position="1"/>
        <end position="13"/>
    </location>
</feature>
<reference evidence="9 10" key="1">
    <citation type="submission" date="2024-09" db="EMBL/GenBank/DDBJ databases">
        <authorList>
            <person name="Sun Q."/>
            <person name="Mori K."/>
        </authorList>
    </citation>
    <scope>NUCLEOTIDE SEQUENCE [LARGE SCALE GENOMIC DNA]</scope>
    <source>
        <strain evidence="9 10">CGMCC 1.15906</strain>
    </source>
</reference>
<name>A0ABV6QPA3_9ACTN</name>
<gene>
    <name evidence="9" type="ORF">ACFFGN_20510</name>
</gene>
<feature type="region of interest" description="Disordered" evidence="7">
    <location>
        <begin position="1"/>
        <end position="36"/>
    </location>
</feature>
<keyword evidence="10" id="KW-1185">Reference proteome</keyword>
<dbReference type="PROSITE" id="PS51012">
    <property type="entry name" value="ABC_TM2"/>
    <property type="match status" value="1"/>
</dbReference>
<comment type="subcellular location">
    <subcellularLocation>
        <location evidence="6">Cell membrane</location>
        <topology evidence="6">Multi-pass membrane protein</topology>
    </subcellularLocation>
    <subcellularLocation>
        <location evidence="1">Membrane</location>
        <topology evidence="1">Multi-pass membrane protein</topology>
    </subcellularLocation>
</comment>
<evidence type="ECO:0000256" key="3">
    <source>
        <dbReference type="ARBA" id="ARBA00022989"/>
    </source>
</evidence>
<comment type="similarity">
    <text evidence="6">Belongs to the ABC-2 integral membrane protein family.</text>
</comment>